<dbReference type="GO" id="GO:0009143">
    <property type="term" value="P:nucleoside triphosphate catabolic process"/>
    <property type="evidence" value="ECO:0007669"/>
    <property type="project" value="InterPro"/>
</dbReference>
<dbReference type="AlphaFoldDB" id="A0A109UGQ6"/>
<dbReference type="Pfam" id="PF01725">
    <property type="entry name" value="Ham1p_like"/>
    <property type="match status" value="1"/>
</dbReference>
<evidence type="ECO:0008006" key="4">
    <source>
        <dbReference type="Google" id="ProtNLM"/>
    </source>
</evidence>
<dbReference type="Gene3D" id="3.90.950.10">
    <property type="match status" value="1"/>
</dbReference>
<dbReference type="OrthoDB" id="9793950at2"/>
<gene>
    <name evidence="2" type="ORF">AOC36_03315</name>
</gene>
<keyword evidence="1" id="KW-0378">Hydrolase</keyword>
<keyword evidence="3" id="KW-1185">Reference proteome</keyword>
<organism evidence="2 3">
    <name type="scientific">Erysipelothrix larvae</name>
    <dbReference type="NCBI Taxonomy" id="1514105"/>
    <lineage>
        <taxon>Bacteria</taxon>
        <taxon>Bacillati</taxon>
        <taxon>Bacillota</taxon>
        <taxon>Erysipelotrichia</taxon>
        <taxon>Erysipelotrichales</taxon>
        <taxon>Erysipelotrichaceae</taxon>
        <taxon>Erysipelothrix</taxon>
    </lineage>
</organism>
<accession>A0A109UGQ6</accession>
<dbReference type="STRING" id="1514105.AOC36_03315"/>
<protein>
    <recommendedName>
        <fullName evidence="4">Non-canonical purine NTP pyrophosphatase</fullName>
    </recommendedName>
</protein>
<proteinExistence type="predicted"/>
<evidence type="ECO:0000313" key="2">
    <source>
        <dbReference type="EMBL" id="AMC93045.1"/>
    </source>
</evidence>
<evidence type="ECO:0000313" key="3">
    <source>
        <dbReference type="Proteomes" id="UP000063781"/>
    </source>
</evidence>
<dbReference type="GO" id="GO:0047429">
    <property type="term" value="F:nucleoside triphosphate diphosphatase activity"/>
    <property type="evidence" value="ECO:0007669"/>
    <property type="project" value="InterPro"/>
</dbReference>
<evidence type="ECO:0000256" key="1">
    <source>
        <dbReference type="ARBA" id="ARBA00022801"/>
    </source>
</evidence>
<dbReference type="EMBL" id="CP013213">
    <property type="protein sequence ID" value="AMC93045.1"/>
    <property type="molecule type" value="Genomic_DNA"/>
</dbReference>
<name>A0A109UGQ6_9FIRM</name>
<dbReference type="RefSeq" id="WP_067631451.1">
    <property type="nucleotide sequence ID" value="NZ_CP013213.1"/>
</dbReference>
<dbReference type="Proteomes" id="UP000063781">
    <property type="component" value="Chromosome"/>
</dbReference>
<sequence>MKILFATTNKAKIRYYAHKLKEYGVDILTLSDIGLSIDVEETGKTPLENAIIKAKTYAKASQYPTISLDDGLFFDTLPDMLQPNTHVRRVHGRYLNDEEMIEHYIGLVNQYGSDGKLFGYFLKGVALSYGETLLTFEKKTPRCFTNQRSPIIDEGYPLASIQMIPEFNKFKSELSDEEEMLSMDVEQKELFDFMIQSIQRL</sequence>
<dbReference type="KEGG" id="erl:AOC36_03315"/>
<reference evidence="2 3" key="1">
    <citation type="submission" date="2015-10" db="EMBL/GenBank/DDBJ databases">
        <title>Erysipelothrix larvae sp. LV19 isolated from the larval gut of the rhinoceros beetle, Trypoxylus dichotomus.</title>
        <authorList>
            <person name="Lim S."/>
            <person name="Kim B.-C."/>
        </authorList>
    </citation>
    <scope>NUCLEOTIDE SEQUENCE [LARGE SCALE GENOMIC DNA]</scope>
    <source>
        <strain evidence="2 3">LV19</strain>
    </source>
</reference>
<dbReference type="SUPFAM" id="SSF52972">
    <property type="entry name" value="ITPase-like"/>
    <property type="match status" value="1"/>
</dbReference>
<dbReference type="InterPro" id="IPR002637">
    <property type="entry name" value="RdgB/HAM1"/>
</dbReference>
<dbReference type="InterPro" id="IPR029001">
    <property type="entry name" value="ITPase-like_fam"/>
</dbReference>